<protein>
    <submittedName>
        <fullName evidence="3">Mannosylfructose-phosphate synthase</fullName>
        <ecNumber evidence="3">2.4.1.246</ecNumber>
    </submittedName>
</protein>
<keyword evidence="4" id="KW-1185">Reference proteome</keyword>
<feature type="domain" description="Glycosyltransferase subfamily 4-like N-terminal" evidence="2">
    <location>
        <begin position="52"/>
        <end position="186"/>
    </location>
</feature>
<dbReference type="InterPro" id="IPR050194">
    <property type="entry name" value="Glycosyltransferase_grp1"/>
</dbReference>
<dbReference type="Gene3D" id="3.40.50.2000">
    <property type="entry name" value="Glycogen Phosphorylase B"/>
    <property type="match status" value="2"/>
</dbReference>
<dbReference type="EMBL" id="SJPR01000002">
    <property type="protein sequence ID" value="TWT97961.1"/>
    <property type="molecule type" value="Genomic_DNA"/>
</dbReference>
<dbReference type="PANTHER" id="PTHR45947:SF3">
    <property type="entry name" value="SULFOQUINOVOSYL TRANSFERASE SQD2"/>
    <property type="match status" value="1"/>
</dbReference>
<accession>A0A5C6AFX6</accession>
<dbReference type="SUPFAM" id="SSF53756">
    <property type="entry name" value="UDP-Glycosyltransferase/glycogen phosphorylase"/>
    <property type="match status" value="1"/>
</dbReference>
<dbReference type="Pfam" id="PF00534">
    <property type="entry name" value="Glycos_transf_1"/>
    <property type="match status" value="1"/>
</dbReference>
<dbReference type="PANTHER" id="PTHR45947">
    <property type="entry name" value="SULFOQUINOVOSYL TRANSFERASE SQD2"/>
    <property type="match status" value="1"/>
</dbReference>
<organism evidence="3 4">
    <name type="scientific">Botrimarina colliarenosi</name>
    <dbReference type="NCBI Taxonomy" id="2528001"/>
    <lineage>
        <taxon>Bacteria</taxon>
        <taxon>Pseudomonadati</taxon>
        <taxon>Planctomycetota</taxon>
        <taxon>Planctomycetia</taxon>
        <taxon>Pirellulales</taxon>
        <taxon>Lacipirellulaceae</taxon>
        <taxon>Botrimarina</taxon>
    </lineage>
</organism>
<comment type="caution">
    <text evidence="3">The sequence shown here is derived from an EMBL/GenBank/DDBJ whole genome shotgun (WGS) entry which is preliminary data.</text>
</comment>
<dbReference type="Pfam" id="PF13439">
    <property type="entry name" value="Glyco_transf_4"/>
    <property type="match status" value="1"/>
</dbReference>
<proteinExistence type="predicted"/>
<dbReference type="InterPro" id="IPR028098">
    <property type="entry name" value="Glyco_trans_4-like_N"/>
</dbReference>
<name>A0A5C6AFX6_9BACT</name>
<dbReference type="AlphaFoldDB" id="A0A5C6AFX6"/>
<sequence length="401" mass="42487">MAKAAPPRVLFIDQTGELGGAELSLLDLVRCRVIAGWTEEGVLLLQDGAFGDALRELGIDVKVVPFGAGVTKQAGMARKLLALPRSLGVIHRIARVARPYDVVYANTLKALVLGGAAAWRAGRPMVAHLHDIVDSSHFSPSNRRVVVAAMNAFANTVIANSQATADAYRRAGGKRPTIIAHNGIDPAPFLAVDDGGVAAVRCDLSTPADAPLIGVFGRLAEWKGQRVLLEALQRPGVDRAHLIVVGDALFTDEDRRYAAELREMSLRSSLRGRVHWLGHRSDIARLMRACDVIVHCSTQPEPFGRVIVEGMLAGRPVIAAAAGGALEIVRDGANALLTTPGDADALACAVRRVLEEPGLGGRLAAAGRDDALERFSLDAYAKTVDGVIEEAAAGRRSSPSR</sequence>
<evidence type="ECO:0000259" key="1">
    <source>
        <dbReference type="Pfam" id="PF00534"/>
    </source>
</evidence>
<feature type="domain" description="Glycosyl transferase family 1" evidence="1">
    <location>
        <begin position="206"/>
        <end position="368"/>
    </location>
</feature>
<dbReference type="GO" id="GO:0103011">
    <property type="term" value="F:mannosylfructose-phosphate synthase activity"/>
    <property type="evidence" value="ECO:0007669"/>
    <property type="project" value="UniProtKB-EC"/>
</dbReference>
<dbReference type="Proteomes" id="UP000317421">
    <property type="component" value="Unassembled WGS sequence"/>
</dbReference>
<keyword evidence="3" id="KW-0808">Transferase</keyword>
<dbReference type="CDD" id="cd03801">
    <property type="entry name" value="GT4_PimA-like"/>
    <property type="match status" value="1"/>
</dbReference>
<reference evidence="3 4" key="1">
    <citation type="submission" date="2019-02" db="EMBL/GenBank/DDBJ databases">
        <title>Deep-cultivation of Planctomycetes and their phenomic and genomic characterization uncovers novel biology.</title>
        <authorList>
            <person name="Wiegand S."/>
            <person name="Jogler M."/>
            <person name="Boedeker C."/>
            <person name="Pinto D."/>
            <person name="Vollmers J."/>
            <person name="Rivas-Marin E."/>
            <person name="Kohn T."/>
            <person name="Peeters S.H."/>
            <person name="Heuer A."/>
            <person name="Rast P."/>
            <person name="Oberbeckmann S."/>
            <person name="Bunk B."/>
            <person name="Jeske O."/>
            <person name="Meyerdierks A."/>
            <person name="Storesund J.E."/>
            <person name="Kallscheuer N."/>
            <person name="Luecker S."/>
            <person name="Lage O.M."/>
            <person name="Pohl T."/>
            <person name="Merkel B.J."/>
            <person name="Hornburger P."/>
            <person name="Mueller R.-W."/>
            <person name="Bruemmer F."/>
            <person name="Labrenz M."/>
            <person name="Spormann A.M."/>
            <person name="Op Den Camp H."/>
            <person name="Overmann J."/>
            <person name="Amann R."/>
            <person name="Jetten M.S.M."/>
            <person name="Mascher T."/>
            <person name="Medema M.H."/>
            <person name="Devos D.P."/>
            <person name="Kaster A.-K."/>
            <person name="Ovreas L."/>
            <person name="Rohde M."/>
            <person name="Galperin M.Y."/>
            <person name="Jogler C."/>
        </authorList>
    </citation>
    <scope>NUCLEOTIDE SEQUENCE [LARGE SCALE GENOMIC DNA]</scope>
    <source>
        <strain evidence="3 4">Pla108</strain>
    </source>
</reference>
<gene>
    <name evidence="3" type="primary">mfpsA_2</name>
    <name evidence="3" type="ORF">Pla108_21160</name>
</gene>
<evidence type="ECO:0000313" key="4">
    <source>
        <dbReference type="Proteomes" id="UP000317421"/>
    </source>
</evidence>
<evidence type="ECO:0000313" key="3">
    <source>
        <dbReference type="EMBL" id="TWT97961.1"/>
    </source>
</evidence>
<dbReference type="OrthoDB" id="259238at2"/>
<keyword evidence="3" id="KW-0328">Glycosyltransferase</keyword>
<dbReference type="EC" id="2.4.1.246" evidence="3"/>
<dbReference type="InterPro" id="IPR001296">
    <property type="entry name" value="Glyco_trans_1"/>
</dbReference>
<dbReference type="RefSeq" id="WP_146444849.1">
    <property type="nucleotide sequence ID" value="NZ_SJPR01000002.1"/>
</dbReference>
<evidence type="ECO:0000259" key="2">
    <source>
        <dbReference type="Pfam" id="PF13439"/>
    </source>
</evidence>